<keyword evidence="7" id="KW-1185">Reference proteome</keyword>
<organism evidence="6 7">
    <name type="scientific">Rubripirellula tenax</name>
    <dbReference type="NCBI Taxonomy" id="2528015"/>
    <lineage>
        <taxon>Bacteria</taxon>
        <taxon>Pseudomonadati</taxon>
        <taxon>Planctomycetota</taxon>
        <taxon>Planctomycetia</taxon>
        <taxon>Pirellulales</taxon>
        <taxon>Pirellulaceae</taxon>
        <taxon>Rubripirellula</taxon>
    </lineage>
</organism>
<proteinExistence type="inferred from homology"/>
<evidence type="ECO:0000256" key="2">
    <source>
        <dbReference type="ARBA" id="ARBA00010961"/>
    </source>
</evidence>
<name>A0A5C6EI75_9BACT</name>
<evidence type="ECO:0000256" key="4">
    <source>
        <dbReference type="ARBA" id="ARBA00023125"/>
    </source>
</evidence>
<keyword evidence="4" id="KW-0238">DNA-binding</keyword>
<dbReference type="EMBL" id="SJPW01000006">
    <property type="protein sequence ID" value="TWU48742.1"/>
    <property type="molecule type" value="Genomic_DNA"/>
</dbReference>
<sequence length="98" mass="11066">MLYEGEREDVIRPRVRQNSGDGPTHEVELATYRVAKDPQQLQEQIVQAIVSGVSTRGVQEIKPHSPGAKMPNVSRLWQEAGSKFVEKLRAKDLRGVTW</sequence>
<evidence type="ECO:0000313" key="6">
    <source>
        <dbReference type="EMBL" id="TWU48742.1"/>
    </source>
</evidence>
<dbReference type="PANTHER" id="PTHR33217">
    <property type="entry name" value="TRANSPOSASE FOR INSERTION SEQUENCE ELEMENT IS1081"/>
    <property type="match status" value="1"/>
</dbReference>
<gene>
    <name evidence="6" type="ORF">Poly51_46450</name>
</gene>
<comment type="function">
    <text evidence="1">Required for the transposition of the insertion element.</text>
</comment>
<keyword evidence="3" id="KW-0815">Transposition</keyword>
<comment type="similarity">
    <text evidence="2">Belongs to the transposase mutator family.</text>
</comment>
<dbReference type="AlphaFoldDB" id="A0A5C6EI75"/>
<dbReference type="GO" id="GO:0003677">
    <property type="term" value="F:DNA binding"/>
    <property type="evidence" value="ECO:0007669"/>
    <property type="project" value="UniProtKB-KW"/>
</dbReference>
<dbReference type="InterPro" id="IPR001207">
    <property type="entry name" value="Transposase_mutator"/>
</dbReference>
<dbReference type="GO" id="GO:0004803">
    <property type="term" value="F:transposase activity"/>
    <property type="evidence" value="ECO:0007669"/>
    <property type="project" value="InterPro"/>
</dbReference>
<keyword evidence="5" id="KW-0233">DNA recombination</keyword>
<reference evidence="6 7" key="1">
    <citation type="submission" date="2019-02" db="EMBL/GenBank/DDBJ databases">
        <title>Deep-cultivation of Planctomycetes and their phenomic and genomic characterization uncovers novel biology.</title>
        <authorList>
            <person name="Wiegand S."/>
            <person name="Jogler M."/>
            <person name="Boedeker C."/>
            <person name="Pinto D."/>
            <person name="Vollmers J."/>
            <person name="Rivas-Marin E."/>
            <person name="Kohn T."/>
            <person name="Peeters S.H."/>
            <person name="Heuer A."/>
            <person name="Rast P."/>
            <person name="Oberbeckmann S."/>
            <person name="Bunk B."/>
            <person name="Jeske O."/>
            <person name="Meyerdierks A."/>
            <person name="Storesund J.E."/>
            <person name="Kallscheuer N."/>
            <person name="Luecker S."/>
            <person name="Lage O.M."/>
            <person name="Pohl T."/>
            <person name="Merkel B.J."/>
            <person name="Hornburger P."/>
            <person name="Mueller R.-W."/>
            <person name="Bruemmer F."/>
            <person name="Labrenz M."/>
            <person name="Spormann A.M."/>
            <person name="Op Den Camp H."/>
            <person name="Overmann J."/>
            <person name="Amann R."/>
            <person name="Jetten M.S.M."/>
            <person name="Mascher T."/>
            <person name="Medema M.H."/>
            <person name="Devos D.P."/>
            <person name="Kaster A.-K."/>
            <person name="Ovreas L."/>
            <person name="Rohde M."/>
            <person name="Galperin M.Y."/>
            <person name="Jogler C."/>
        </authorList>
    </citation>
    <scope>NUCLEOTIDE SEQUENCE [LARGE SCALE GENOMIC DNA]</scope>
    <source>
        <strain evidence="6 7">Poly51</strain>
    </source>
</reference>
<evidence type="ECO:0000256" key="3">
    <source>
        <dbReference type="ARBA" id="ARBA00022578"/>
    </source>
</evidence>
<dbReference type="PANTHER" id="PTHR33217:SF7">
    <property type="entry name" value="TRANSPOSASE FOR INSERTION SEQUENCE ELEMENT IS1081"/>
    <property type="match status" value="1"/>
</dbReference>
<accession>A0A5C6EI75</accession>
<dbReference type="Proteomes" id="UP000318288">
    <property type="component" value="Unassembled WGS sequence"/>
</dbReference>
<evidence type="ECO:0000256" key="1">
    <source>
        <dbReference type="ARBA" id="ARBA00002190"/>
    </source>
</evidence>
<comment type="caution">
    <text evidence="6">The sequence shown here is derived from an EMBL/GenBank/DDBJ whole genome shotgun (WGS) entry which is preliminary data.</text>
</comment>
<protein>
    <submittedName>
        <fullName evidence="6">Uncharacterized protein</fullName>
    </submittedName>
</protein>
<evidence type="ECO:0000313" key="7">
    <source>
        <dbReference type="Proteomes" id="UP000318288"/>
    </source>
</evidence>
<evidence type="ECO:0000256" key="5">
    <source>
        <dbReference type="ARBA" id="ARBA00023172"/>
    </source>
</evidence>
<dbReference type="GO" id="GO:0006313">
    <property type="term" value="P:DNA transposition"/>
    <property type="evidence" value="ECO:0007669"/>
    <property type="project" value="InterPro"/>
</dbReference>